<evidence type="ECO:0000313" key="2">
    <source>
        <dbReference type="EMBL" id="MPM54370.1"/>
    </source>
</evidence>
<keyword evidence="1" id="KW-0812">Transmembrane</keyword>
<feature type="transmembrane region" description="Helical" evidence="1">
    <location>
        <begin position="93"/>
        <end position="111"/>
    </location>
</feature>
<sequence length="155" mass="18231">MKEWAEKYISREYVYSYSIDQAELIDILRTSCKKDGFLEQDGFRIKINRNRFRLRDAIPYRFFRRIRAFYGKVVPKETGCLIRGRFEPYPRSVSISSDIIFTVLGLSFGVFSQDLVSWIWVILVIAFIYSPTNAKQIRESEDSILEFLSSIAQKS</sequence>
<gene>
    <name evidence="2" type="ORF">SDC9_101148</name>
</gene>
<feature type="transmembrane region" description="Helical" evidence="1">
    <location>
        <begin position="117"/>
        <end position="134"/>
    </location>
</feature>
<protein>
    <submittedName>
        <fullName evidence="2">Uncharacterized protein</fullName>
    </submittedName>
</protein>
<accession>A0A645AMM5</accession>
<keyword evidence="1" id="KW-1133">Transmembrane helix</keyword>
<evidence type="ECO:0000256" key="1">
    <source>
        <dbReference type="SAM" id="Phobius"/>
    </source>
</evidence>
<keyword evidence="1" id="KW-0472">Membrane</keyword>
<proteinExistence type="predicted"/>
<dbReference type="EMBL" id="VSSQ01014771">
    <property type="protein sequence ID" value="MPM54370.1"/>
    <property type="molecule type" value="Genomic_DNA"/>
</dbReference>
<dbReference type="AlphaFoldDB" id="A0A645AMM5"/>
<comment type="caution">
    <text evidence="2">The sequence shown here is derived from an EMBL/GenBank/DDBJ whole genome shotgun (WGS) entry which is preliminary data.</text>
</comment>
<name>A0A645AMM5_9ZZZZ</name>
<organism evidence="2">
    <name type="scientific">bioreactor metagenome</name>
    <dbReference type="NCBI Taxonomy" id="1076179"/>
    <lineage>
        <taxon>unclassified sequences</taxon>
        <taxon>metagenomes</taxon>
        <taxon>ecological metagenomes</taxon>
    </lineage>
</organism>
<reference evidence="2" key="1">
    <citation type="submission" date="2019-08" db="EMBL/GenBank/DDBJ databases">
        <authorList>
            <person name="Kucharzyk K."/>
            <person name="Murdoch R.W."/>
            <person name="Higgins S."/>
            <person name="Loffler F."/>
        </authorList>
    </citation>
    <scope>NUCLEOTIDE SEQUENCE</scope>
</reference>